<reference evidence="2 3" key="13">
    <citation type="journal article" date="1998" name="Virus Genes">
        <title>Identification of a thymidylate synthase gene within the genome of Chilo iridescent virus.</title>
        <authorList>
            <person name="Muller K."/>
            <person name="Tidona C.A."/>
            <person name="Bahr U."/>
            <person name="Darai G."/>
        </authorList>
    </citation>
    <scope>NUCLEOTIDE SEQUENCE [LARGE SCALE GENOMIC DNA]</scope>
</reference>
<dbReference type="KEGG" id="vg:1733257"/>
<reference evidence="2 3" key="3">
    <citation type="journal article" date="1987" name="Virology">
        <title>Molecular cloning and physical mapping of the genome of insect iridescent virus type 6: further evidence for circular permutation of the viral genome.</title>
        <authorList>
            <person name="Schnitzler P."/>
            <person name="Soltau J.B."/>
            <person name="Fischer M."/>
            <person name="Reisner H."/>
            <person name="Scholz J."/>
            <person name="Delius H."/>
            <person name="Darai G."/>
        </authorList>
    </citation>
    <scope>NUCLEOTIDE SEQUENCE [LARGE SCALE GENOMIC DNA]</scope>
</reference>
<dbReference type="EMBL" id="AF303741">
    <property type="protein sequence ID" value="AAK82023.1"/>
    <property type="molecule type" value="Genomic_DNA"/>
</dbReference>
<accession>Q91G09</accession>
<reference evidence="2 3" key="12">
    <citation type="journal article" date="1997" name="Virus Genes">
        <title>The DNA sequence of Chilo iridescent virus between the genome coordinates 0.101 and 0.391; similarities in coding strategy between insect and vertebrate iridoviruses.</title>
        <authorList>
            <person name="Bahr U."/>
            <person name="Tidona C.A."/>
            <person name="Darai G."/>
        </authorList>
    </citation>
    <scope>NUCLEOTIDE SEQUENCE [LARGE SCALE GENOMIC DNA]</scope>
</reference>
<reference evidence="2 3" key="1">
    <citation type="journal article" date="1984" name="J. Virol.">
        <title>DNA analysis of insect iridescent virus 6: evidence for circular permutation and terminal redundancy.</title>
        <authorList>
            <person name="Delius H."/>
            <person name="Darai G."/>
            <person name="Fluegel R.M."/>
        </authorList>
    </citation>
    <scope>NUCLEOTIDE SEQUENCE [LARGE SCALE GENOMIC DNA]</scope>
</reference>
<organism evidence="2 3">
    <name type="scientific">Invertebrate iridescent virus 6</name>
    <name type="common">IIV-6</name>
    <name type="synonym">Chilo iridescent virus</name>
    <dbReference type="NCBI Taxonomy" id="176652"/>
    <lineage>
        <taxon>Viruses</taxon>
        <taxon>Varidnaviria</taxon>
        <taxon>Bamfordvirae</taxon>
        <taxon>Nucleocytoviricota</taxon>
        <taxon>Megaviricetes</taxon>
        <taxon>Pimascovirales</taxon>
        <taxon>Pimascovirales incertae sedis</taxon>
        <taxon>Iridoviridae</taxon>
        <taxon>Betairidovirinae</taxon>
        <taxon>Iridovirus</taxon>
        <taxon>Iridovirus chilo1</taxon>
    </lineage>
</organism>
<organismHost>
    <name type="scientific">Spodoptera frugiperda</name>
    <name type="common">Fall armyworm</name>
    <dbReference type="NCBI Taxonomy" id="7108"/>
</organismHost>
<dbReference type="RefSeq" id="NP_149591.1">
    <property type="nucleotide sequence ID" value="NC_003038.1"/>
</dbReference>
<name>Q91G09_IIV6</name>
<organismHost>
    <name type="scientific">Gryllus bimaculatus</name>
    <name type="common">Two-spotted cricket</name>
    <dbReference type="NCBI Taxonomy" id="6999"/>
</organismHost>
<organismHost>
    <name type="scientific">Chilo suppressalis</name>
    <name type="common">Asiatic rice borer moth</name>
    <dbReference type="NCBI Taxonomy" id="168631"/>
</organismHost>
<evidence type="ECO:0000313" key="2">
    <source>
        <dbReference type="EMBL" id="AAK82023.1"/>
    </source>
</evidence>
<evidence type="ECO:0000256" key="1">
    <source>
        <dbReference type="SAM" id="Phobius"/>
    </source>
</evidence>
<keyword evidence="1" id="KW-1133">Transmembrane helix</keyword>
<reference evidence="2 3" key="8">
    <citation type="journal article" date="1994" name="Intervirology">
        <title>Identification of the primary structure and the coding capacity of the genome of insect iridescent virus type 6 between the genome coordinates 0.310 and 0.347 (7990 bp).</title>
        <authorList>
            <person name="Sonntag K.C."/>
            <person name="Schnitzler P."/>
            <person name="Janssen W."/>
            <person name="Darai G."/>
        </authorList>
    </citation>
    <scope>NUCLEOTIDE SEQUENCE [LARGE SCALE GENOMIC DNA]</scope>
</reference>
<reference evidence="2 3" key="2">
    <citation type="journal article" date="1986" name="Med. Microbiol. Immunol.">
        <title>Insect iridescent virus type 6 induced toxic degenerative hepatitis in mice.</title>
        <authorList>
            <person name="Lorbacher de Ruiz H."/>
            <person name="Gelderblom H."/>
            <person name="Hofmann W."/>
            <person name="Darai G."/>
        </authorList>
    </citation>
    <scope>NUCLEOTIDE SEQUENCE [LARGE SCALE GENOMIC DNA]</scope>
</reference>
<feature type="transmembrane region" description="Helical" evidence="1">
    <location>
        <begin position="6"/>
        <end position="25"/>
    </location>
</feature>
<reference evidence="2 3" key="10">
    <citation type="journal article" date="1994" name="Nucleic Acids Res.">
        <title>Identification of genes encoding zinc finger proteins, non-histone chromosomal HMG protein homologue, and a putative GTP phosphohydrolase in the genome of Chilo iridescent virus.</title>
        <authorList>
            <person name="Schnitzler P."/>
            <person name="Hug M."/>
            <person name="Handermann M."/>
            <person name="Janssen W."/>
            <person name="Koonin E.V."/>
            <person name="Delius H."/>
            <person name="Darai C."/>
        </authorList>
    </citation>
    <scope>NUCLEOTIDE SEQUENCE [LARGE SCALE GENOMIC DNA]</scope>
</reference>
<reference evidence="2 3" key="6">
    <citation type="journal article" date="1992" name="Virus Genes">
        <title>Characterization of the third origin of DNA replication of the genome of insect iridescent virus type 6.</title>
        <authorList>
            <person name="Sonntag K.C."/>
            <person name="Darai G."/>
        </authorList>
    </citation>
    <scope>NUCLEOTIDE SEQUENCE [LARGE SCALE GENOMIC DNA]</scope>
</reference>
<evidence type="ECO:0000313" key="3">
    <source>
        <dbReference type="Proteomes" id="UP000001359"/>
    </source>
</evidence>
<reference evidence="2 3" key="15">
    <citation type="journal article" date="2001" name="Virology">
        <title>Analysis of the first complete DNA sequence of an invertebrate iridovirus: coding strategy of the genome of Chilo iridescent virus.</title>
        <authorList>
            <person name="Jakob N.J."/>
            <person name="Muller K."/>
            <person name="Bahr U."/>
            <person name="Darai G."/>
        </authorList>
    </citation>
    <scope>NUCLEOTIDE SEQUENCE [LARGE SCALE GENOMIC DNA]</scope>
</reference>
<organismHost>
    <name type="scientific">Acheta domesticus</name>
    <name type="common">House cricket</name>
    <dbReference type="NCBI Taxonomy" id="6997"/>
</organismHost>
<reference evidence="2 3" key="9">
    <citation type="journal article" date="1994" name="J. Gen. Virol.">
        <title>Insect iridescent virus type 6 encodes a polypeptide related to the largest subunit of eukaryotic RNA polymerase II.</title>
        <authorList>
            <person name="Schnitzler P."/>
            <person name="Sonntag K.C."/>
            <person name="Muller M."/>
            <person name="Janssen W."/>
            <person name="Bugert J.J."/>
            <person name="Koonin E.V."/>
            <person name="Darai G."/>
        </authorList>
    </citation>
    <scope>NUCLEOTIDE SEQUENCE [LARGE SCALE GENOMIC DNA]</scope>
</reference>
<dbReference type="GeneID" id="1733257"/>
<keyword evidence="1" id="KW-0812">Transmembrane</keyword>
<reference evidence="2 3" key="11">
    <citation type="journal article" date="1994" name="Virus Genes">
        <title>Chilo iridescent virus encodes a putative helicase belonging to a distinct family within the "DEAD/H" superfamily: implications for the evolution of large DNA viruses.</title>
        <authorList>
            <person name="Sonntag K.C."/>
            <person name="Schnitzler P."/>
            <person name="Koonin E.V."/>
            <person name="Darai G."/>
        </authorList>
    </citation>
    <scope>NUCLEOTIDE SEQUENCE [LARGE SCALE GENOMIC DNA]</scope>
</reference>
<reference evidence="2 3" key="5">
    <citation type="journal article" date="1992" name="Virus Genes">
        <title>Identification and mapping of origins of DNA replication within the DNA sequences of the genome of insect iridescent virus type 6.</title>
        <authorList>
            <person name="Handermann M."/>
            <person name="Schnitzler P."/>
            <person name="Rosen-Wolff A."/>
            <person name="Raab K."/>
            <person name="Sonntag K.C."/>
            <person name="Darai G."/>
        </authorList>
    </citation>
    <scope>NUCLEOTIDE SEQUENCE [LARGE SCALE GENOMIC DNA]</scope>
</reference>
<dbReference type="Proteomes" id="UP000001359">
    <property type="component" value="Segment"/>
</dbReference>
<reference evidence="2 3" key="7">
    <citation type="journal article" date="1993" name="J. Gen. Virol.">
        <title>Identification of the gene encoding the major capsid protein of insect iridescent virus type 6 by polymerase chain reaction.</title>
        <authorList>
            <person name="Stohwasser R."/>
            <person name="Raab K."/>
            <person name="Schnitzler P."/>
            <person name="Janssen W."/>
            <person name="Darai G."/>
        </authorList>
    </citation>
    <scope>NUCLEOTIDE SEQUENCE [LARGE SCALE GENOMIC DNA]</scope>
</reference>
<reference evidence="2 3" key="14">
    <citation type="journal article" date="1999" name="Virus Genes">
        <title>Identification of a gene cluster within the genome of Chilo iridescent virus encoding enzymes involved in viral DNA replication and processing.</title>
        <authorList>
            <person name="Muller K."/>
            <person name="Tidona C.A."/>
            <person name="Darai G."/>
        </authorList>
    </citation>
    <scope>NUCLEOTIDE SEQUENCE [LARGE SCALE GENOMIC DNA]</scope>
</reference>
<reference evidence="2 3" key="4">
    <citation type="journal article" date="1988" name="Virology">
        <title>Identification and characterization of the repetitive DNA element in the genome of insect iridescent virus type 6.</title>
        <authorList>
            <person name="Fischer M."/>
            <person name="Schnitzler P."/>
            <person name="Delius H."/>
            <person name="Darai G."/>
        </authorList>
    </citation>
    <scope>NUCLEOTIDE SEQUENCE [LARGE SCALE GENOMIC DNA]</scope>
</reference>
<sequence length="53" mass="6498">MLKVNIYLFMGILPFLCYHLTLRLYKFYKISNNLFHKQLLVNIILHYLIQLII</sequence>
<protein>
    <submittedName>
        <fullName evidence="2">128L</fullName>
    </submittedName>
</protein>
<organismHost>
    <name type="scientific">Gryllus campestris</name>
    <dbReference type="NCBI Taxonomy" id="58607"/>
</organismHost>
<proteinExistence type="predicted"/>
<keyword evidence="3" id="KW-1185">Reference proteome</keyword>
<keyword evidence="1" id="KW-0472">Membrane</keyword>